<evidence type="ECO:0000313" key="4">
    <source>
        <dbReference type="Proteomes" id="UP001556631"/>
    </source>
</evidence>
<keyword evidence="1" id="KW-1133">Transmembrane helix</keyword>
<dbReference type="RefSeq" id="WP_367991127.1">
    <property type="nucleotide sequence ID" value="NZ_JBFPJR010000003.1"/>
</dbReference>
<feature type="transmembrane region" description="Helical" evidence="1">
    <location>
        <begin position="20"/>
        <end position="41"/>
    </location>
</feature>
<keyword evidence="1" id="KW-0812">Transmembrane</keyword>
<dbReference type="Pfam" id="PF07811">
    <property type="entry name" value="TadE"/>
    <property type="match status" value="1"/>
</dbReference>
<evidence type="ECO:0000259" key="2">
    <source>
        <dbReference type="Pfam" id="PF07811"/>
    </source>
</evidence>
<name>A0ABV3SVN4_9ACTN</name>
<comment type="caution">
    <text evidence="3">The sequence shown here is derived from an EMBL/GenBank/DDBJ whole genome shotgun (WGS) entry which is preliminary data.</text>
</comment>
<evidence type="ECO:0000256" key="1">
    <source>
        <dbReference type="SAM" id="Phobius"/>
    </source>
</evidence>
<reference evidence="3 4" key="1">
    <citation type="submission" date="2024-07" db="EMBL/GenBank/DDBJ databases">
        <authorList>
            <person name="Lee S."/>
            <person name="Kang M."/>
        </authorList>
    </citation>
    <scope>NUCLEOTIDE SEQUENCE [LARGE SCALE GENOMIC DNA]</scope>
    <source>
        <strain evidence="3 4">DS6</strain>
    </source>
</reference>
<sequence length="155" mass="15594">MGGDRGAGRERGAAAVEFALVAPLLLLLIFGIISYGVMLSFRQSLSQAAAEGARAAAVAPATPTDADVYGAAAQAARAVENALGDGYACADGVLRKGDSTVGTCVIATPATCTATSCPYQVSLTYDYADHPLVPQLPLVPMPGVLSYTSAAEGNA</sequence>
<keyword evidence="1" id="KW-0472">Membrane</keyword>
<feature type="domain" description="TadE-like" evidence="2">
    <location>
        <begin position="12"/>
        <end position="54"/>
    </location>
</feature>
<proteinExistence type="predicted"/>
<accession>A0ABV3SVN4</accession>
<dbReference type="InterPro" id="IPR012495">
    <property type="entry name" value="TadE-like_dom"/>
</dbReference>
<protein>
    <submittedName>
        <fullName evidence="3">TadE/TadG family type IV pilus assembly protein</fullName>
    </submittedName>
</protein>
<gene>
    <name evidence="3" type="ORF">AB3X52_02310</name>
</gene>
<organism evidence="3 4">
    <name type="scientific">Nocardioides eburneus</name>
    <dbReference type="NCBI Taxonomy" id="3231482"/>
    <lineage>
        <taxon>Bacteria</taxon>
        <taxon>Bacillati</taxon>
        <taxon>Actinomycetota</taxon>
        <taxon>Actinomycetes</taxon>
        <taxon>Propionibacteriales</taxon>
        <taxon>Nocardioidaceae</taxon>
        <taxon>Nocardioides</taxon>
    </lineage>
</organism>
<keyword evidence="4" id="KW-1185">Reference proteome</keyword>
<dbReference type="Proteomes" id="UP001556631">
    <property type="component" value="Unassembled WGS sequence"/>
</dbReference>
<evidence type="ECO:0000313" key="3">
    <source>
        <dbReference type="EMBL" id="MEX0426437.1"/>
    </source>
</evidence>
<dbReference type="EMBL" id="JBFPJR010000003">
    <property type="protein sequence ID" value="MEX0426437.1"/>
    <property type="molecule type" value="Genomic_DNA"/>
</dbReference>